<dbReference type="Pfam" id="PF00266">
    <property type="entry name" value="Aminotran_5"/>
    <property type="match status" value="1"/>
</dbReference>
<dbReference type="PIRSF" id="PIRSF000524">
    <property type="entry name" value="SPT"/>
    <property type="match status" value="1"/>
</dbReference>
<keyword evidence="13" id="KW-1185">Reference proteome</keyword>
<evidence type="ECO:0000313" key="13">
    <source>
        <dbReference type="Proteomes" id="UP000663929"/>
    </source>
</evidence>
<evidence type="ECO:0000256" key="4">
    <source>
        <dbReference type="ARBA" id="ARBA00022679"/>
    </source>
</evidence>
<evidence type="ECO:0000256" key="10">
    <source>
        <dbReference type="SAM" id="MobiDB-lite"/>
    </source>
</evidence>
<dbReference type="InterPro" id="IPR015422">
    <property type="entry name" value="PyrdxlP-dep_Trfase_small"/>
</dbReference>
<keyword evidence="5 7" id="KW-0663">Pyridoxal phosphate</keyword>
<evidence type="ECO:0000256" key="7">
    <source>
        <dbReference type="PIRSR" id="PIRSR000524-50"/>
    </source>
</evidence>
<accession>A0A8A4TZH8</accession>
<dbReference type="InterPro" id="IPR020578">
    <property type="entry name" value="Aminotrans_V_PyrdxlP_BS"/>
</dbReference>
<feature type="compositionally biased region" description="Polar residues" evidence="10">
    <location>
        <begin position="1"/>
        <end position="13"/>
    </location>
</feature>
<dbReference type="GO" id="GO:0004760">
    <property type="term" value="F:L-serine-pyruvate transaminase activity"/>
    <property type="evidence" value="ECO:0007669"/>
    <property type="project" value="TreeGrafter"/>
</dbReference>
<dbReference type="CDD" id="cd06451">
    <property type="entry name" value="AGAT_like"/>
    <property type="match status" value="1"/>
</dbReference>
<evidence type="ECO:0000256" key="3">
    <source>
        <dbReference type="ARBA" id="ARBA00022576"/>
    </source>
</evidence>
<dbReference type="InterPro" id="IPR024169">
    <property type="entry name" value="SP_NH2Trfase/AEP_transaminase"/>
</dbReference>
<comment type="cofactor">
    <cofactor evidence="1 7 9">
        <name>pyridoxal 5'-phosphate</name>
        <dbReference type="ChEBI" id="CHEBI:597326"/>
    </cofactor>
</comment>
<dbReference type="SUPFAM" id="SSF53383">
    <property type="entry name" value="PLP-dependent transferases"/>
    <property type="match status" value="1"/>
</dbReference>
<proteinExistence type="inferred from homology"/>
<comment type="similarity">
    <text evidence="2 8">Belongs to the class-V pyridoxal-phosphate-dependent aminotransferase family.</text>
</comment>
<dbReference type="Proteomes" id="UP000663929">
    <property type="component" value="Chromosome"/>
</dbReference>
<gene>
    <name evidence="12" type="ORF">J3U87_05535</name>
</gene>
<evidence type="ECO:0000313" key="12">
    <source>
        <dbReference type="EMBL" id="QTD51915.1"/>
    </source>
</evidence>
<protein>
    <submittedName>
        <fullName evidence="12">Alanine--glyoxylate aminotransferase family protein</fullName>
    </submittedName>
</protein>
<feature type="binding site" evidence="6">
    <location>
        <position position="350"/>
    </location>
    <ligand>
        <name>substrate</name>
    </ligand>
</feature>
<dbReference type="EMBL" id="CP071793">
    <property type="protein sequence ID" value="QTD51915.1"/>
    <property type="molecule type" value="Genomic_DNA"/>
</dbReference>
<dbReference type="PROSITE" id="PS00595">
    <property type="entry name" value="AA_TRANSFER_CLASS_5"/>
    <property type="match status" value="1"/>
</dbReference>
<keyword evidence="3 12" id="KW-0032">Aminotransferase</keyword>
<sequence length="393" mass="42221">MNQFPRNDFSQLNPPVRTLMGPGPSDIHPRVLQAMAAPTIGHLDPAFIRIMDEIKTLLQSLFQTKNDITFPVSGTGSAGMEACMVNVVEPGDRVVICRNGVFGARMADIAQRLGAELVEVVVPFGEAFDLGMIEEAIGGKPTKLVGVVHAETSTGVCQALPEIAALAHRVDALLLADCVTSLGGMPVNLDAWGVDLAYSGTQKCLSCPPGLAPVSFSPRAVQALKDRKTKVVSWYLDLTMLLNYWGGERAYHHTAPINMLYGLREALLVVLEEGLEAVYARHRRNHEALVAGIEAMGLRMLVEPQLRLPQLNTIVIPDGVDDGAVRRALLQDYNIEIGGGLGALKGKVWRVGLMGHASRRENVVTFLAALESILSGQKASIQRGKALEAAAAV</sequence>
<dbReference type="GO" id="GO:0008453">
    <property type="term" value="F:alanine-glyoxylate transaminase activity"/>
    <property type="evidence" value="ECO:0007669"/>
    <property type="project" value="TreeGrafter"/>
</dbReference>
<dbReference type="Gene3D" id="3.90.1150.10">
    <property type="entry name" value="Aspartate Aminotransferase, domain 1"/>
    <property type="match status" value="1"/>
</dbReference>
<evidence type="ECO:0000256" key="9">
    <source>
        <dbReference type="RuleBase" id="RU004504"/>
    </source>
</evidence>
<dbReference type="InterPro" id="IPR015424">
    <property type="entry name" value="PyrdxlP-dep_Trfase"/>
</dbReference>
<evidence type="ECO:0000256" key="1">
    <source>
        <dbReference type="ARBA" id="ARBA00001933"/>
    </source>
</evidence>
<evidence type="ECO:0000256" key="2">
    <source>
        <dbReference type="ARBA" id="ARBA00009236"/>
    </source>
</evidence>
<reference evidence="12" key="1">
    <citation type="submission" date="2021-03" db="EMBL/GenBank/DDBJ databases">
        <title>Acanthopleuribacteraceae sp. M133.</title>
        <authorList>
            <person name="Wang G."/>
        </authorList>
    </citation>
    <scope>NUCLEOTIDE SEQUENCE</scope>
    <source>
        <strain evidence="12">M133</strain>
    </source>
</reference>
<dbReference type="InterPro" id="IPR015421">
    <property type="entry name" value="PyrdxlP-dep_Trfase_major"/>
</dbReference>
<dbReference type="KEGG" id="scor:J3U87_05535"/>
<evidence type="ECO:0000256" key="5">
    <source>
        <dbReference type="ARBA" id="ARBA00022898"/>
    </source>
</evidence>
<feature type="region of interest" description="Disordered" evidence="10">
    <location>
        <begin position="1"/>
        <end position="24"/>
    </location>
</feature>
<evidence type="ECO:0000259" key="11">
    <source>
        <dbReference type="Pfam" id="PF00266"/>
    </source>
</evidence>
<evidence type="ECO:0000256" key="6">
    <source>
        <dbReference type="PIRSR" id="PIRSR000524-1"/>
    </source>
</evidence>
<dbReference type="InterPro" id="IPR000192">
    <property type="entry name" value="Aminotrans_V_dom"/>
</dbReference>
<evidence type="ECO:0000256" key="8">
    <source>
        <dbReference type="RuleBase" id="RU004075"/>
    </source>
</evidence>
<dbReference type="PANTHER" id="PTHR21152:SF40">
    <property type="entry name" value="ALANINE--GLYOXYLATE AMINOTRANSFERASE"/>
    <property type="match status" value="1"/>
</dbReference>
<dbReference type="FunFam" id="3.40.640.10:FF:000027">
    <property type="entry name" value="Serine--pyruvate aminotransferase, mitochondrial"/>
    <property type="match status" value="1"/>
</dbReference>
<dbReference type="PANTHER" id="PTHR21152">
    <property type="entry name" value="AMINOTRANSFERASE CLASS V"/>
    <property type="match status" value="1"/>
</dbReference>
<keyword evidence="4" id="KW-0808">Transferase</keyword>
<name>A0A8A4TZH8_SULCO</name>
<organism evidence="12 13">
    <name type="scientific">Sulfidibacter corallicola</name>
    <dbReference type="NCBI Taxonomy" id="2818388"/>
    <lineage>
        <taxon>Bacteria</taxon>
        <taxon>Pseudomonadati</taxon>
        <taxon>Acidobacteriota</taxon>
        <taxon>Holophagae</taxon>
        <taxon>Acanthopleuribacterales</taxon>
        <taxon>Acanthopleuribacteraceae</taxon>
        <taxon>Sulfidibacter</taxon>
    </lineage>
</organism>
<dbReference type="Gene3D" id="3.40.640.10">
    <property type="entry name" value="Type I PLP-dependent aspartate aminotransferase-like (Major domain)"/>
    <property type="match status" value="1"/>
</dbReference>
<dbReference type="AlphaFoldDB" id="A0A8A4TZH8"/>
<dbReference type="GO" id="GO:0019265">
    <property type="term" value="P:glycine biosynthetic process, by transamination of glyoxylate"/>
    <property type="evidence" value="ECO:0007669"/>
    <property type="project" value="TreeGrafter"/>
</dbReference>
<feature type="domain" description="Aminotransferase class V" evidence="11">
    <location>
        <begin position="39"/>
        <end position="341"/>
    </location>
</feature>
<feature type="modified residue" description="N6-(pyridoxal phosphate)lysine" evidence="7">
    <location>
        <position position="203"/>
    </location>
</feature>